<dbReference type="KEGG" id="cfar:CI104_20185"/>
<dbReference type="GeneID" id="92971949"/>
<name>A0A8H9TVP7_9ENTR</name>
<organism evidence="1">
    <name type="scientific">Citrobacter farmeri</name>
    <dbReference type="NCBI Taxonomy" id="67824"/>
    <lineage>
        <taxon>Bacteria</taxon>
        <taxon>Pseudomonadati</taxon>
        <taxon>Pseudomonadota</taxon>
        <taxon>Gammaproteobacteria</taxon>
        <taxon>Enterobacterales</taxon>
        <taxon>Enterobacteriaceae</taxon>
        <taxon>Citrobacter</taxon>
    </lineage>
</organism>
<reference evidence="1" key="1">
    <citation type="journal article" date="2018" name="Genome Biol.">
        <title>SKESA: strategic k-mer extension for scrupulous assemblies.</title>
        <authorList>
            <person name="Souvorov A."/>
            <person name="Agarwala R."/>
            <person name="Lipman D.J."/>
        </authorList>
    </citation>
    <scope>NUCLEOTIDE SEQUENCE</scope>
    <source>
        <strain evidence="1">YDC697-2</strain>
    </source>
</reference>
<dbReference type="RefSeq" id="WP_042322473.1">
    <property type="nucleotide sequence ID" value="NZ_CABMNX010000001.1"/>
</dbReference>
<proteinExistence type="predicted"/>
<dbReference type="OrthoDB" id="6592645at2"/>
<dbReference type="AlphaFoldDB" id="A0A8H9TVP7"/>
<evidence type="ECO:0000313" key="1">
    <source>
        <dbReference type="EMBL" id="HAT1586196.1"/>
    </source>
</evidence>
<dbReference type="Proteomes" id="UP000864563">
    <property type="component" value="Unassembled WGS sequence"/>
</dbReference>
<gene>
    <name evidence="1" type="ORF">I8Y00_002545</name>
</gene>
<accession>A0A8H9TVP7</accession>
<reference evidence="1" key="2">
    <citation type="submission" date="2020-11" db="EMBL/GenBank/DDBJ databases">
        <authorList>
            <consortium name="NCBI Pathogen Detection Project"/>
        </authorList>
    </citation>
    <scope>NUCLEOTIDE SEQUENCE</scope>
    <source>
        <strain evidence="1">YDC697-2</strain>
    </source>
</reference>
<sequence length="207" mass="23997">MKILLISQDVYFTHGVLNIFQTAEYCCESMSSDNFSCSDLYTLSNEYDLIILDAVNFTKSNVKFNFNHPLHNVIVAIDISPSLLRDKRNFISKKDPIHVIQSKVQQYLSLVHEDVKYKEFKALQFTAAGKNIPVIASMLNTTEKNIYQLRNHLVYKCGFLRYHPFTAIYCKKILPFISRQSPADLLYYNMERGHHKKAITPEMTTSQ</sequence>
<dbReference type="EMBL" id="DACSDU010000009">
    <property type="protein sequence ID" value="HAT1586196.1"/>
    <property type="molecule type" value="Genomic_DNA"/>
</dbReference>
<comment type="caution">
    <text evidence="1">The sequence shown here is derived from an EMBL/GenBank/DDBJ whole genome shotgun (WGS) entry which is preliminary data.</text>
</comment>
<protein>
    <submittedName>
        <fullName evidence="1">Uncharacterized protein</fullName>
    </submittedName>
</protein>